<evidence type="ECO:0000313" key="1">
    <source>
        <dbReference type="EMBL" id="CAG8764873.1"/>
    </source>
</evidence>
<dbReference type="AlphaFoldDB" id="A0A9N9J8W9"/>
<name>A0A9N9J8W9_9GLOM</name>
<dbReference type="Proteomes" id="UP000789405">
    <property type="component" value="Unassembled WGS sequence"/>
</dbReference>
<gene>
    <name evidence="1" type="ORF">DERYTH_LOCUS18150</name>
</gene>
<feature type="non-terminal residue" evidence="1">
    <location>
        <position position="1"/>
    </location>
</feature>
<keyword evidence="2" id="KW-1185">Reference proteome</keyword>
<protein>
    <submittedName>
        <fullName evidence="1">22337_t:CDS:1</fullName>
    </submittedName>
</protein>
<accession>A0A9N9J8W9</accession>
<comment type="caution">
    <text evidence="1">The sequence shown here is derived from an EMBL/GenBank/DDBJ whole genome shotgun (WGS) entry which is preliminary data.</text>
</comment>
<evidence type="ECO:0000313" key="2">
    <source>
        <dbReference type="Proteomes" id="UP000789405"/>
    </source>
</evidence>
<reference evidence="1" key="1">
    <citation type="submission" date="2021-06" db="EMBL/GenBank/DDBJ databases">
        <authorList>
            <person name="Kallberg Y."/>
            <person name="Tangrot J."/>
            <person name="Rosling A."/>
        </authorList>
    </citation>
    <scope>NUCLEOTIDE SEQUENCE</scope>
    <source>
        <strain evidence="1">MA453B</strain>
    </source>
</reference>
<dbReference type="OrthoDB" id="10484800at2759"/>
<organism evidence="1 2">
    <name type="scientific">Dentiscutata erythropus</name>
    <dbReference type="NCBI Taxonomy" id="1348616"/>
    <lineage>
        <taxon>Eukaryota</taxon>
        <taxon>Fungi</taxon>
        <taxon>Fungi incertae sedis</taxon>
        <taxon>Mucoromycota</taxon>
        <taxon>Glomeromycotina</taxon>
        <taxon>Glomeromycetes</taxon>
        <taxon>Diversisporales</taxon>
        <taxon>Gigasporaceae</taxon>
        <taxon>Dentiscutata</taxon>
    </lineage>
</organism>
<dbReference type="EMBL" id="CAJVPY010018013">
    <property type="protein sequence ID" value="CAG8764873.1"/>
    <property type="molecule type" value="Genomic_DNA"/>
</dbReference>
<sequence length="50" mass="5449">IVELPRVKNVTPFLPADSHSFSPIESQSQIPVEVIPVVSVLGSPMFALLY</sequence>
<proteinExistence type="predicted"/>